<keyword evidence="11" id="KW-0808">Transferase</keyword>
<dbReference type="GO" id="GO:0005524">
    <property type="term" value="F:ATP binding"/>
    <property type="evidence" value="ECO:0007669"/>
    <property type="project" value="UniProtKB-KW"/>
</dbReference>
<keyword evidence="11" id="KW-0418">Kinase</keyword>
<organism evidence="11 12">
    <name type="scientific">Maritimibacter fusiformis</name>
    <dbReference type="NCBI Taxonomy" id="2603819"/>
    <lineage>
        <taxon>Bacteria</taxon>
        <taxon>Pseudomonadati</taxon>
        <taxon>Pseudomonadota</taxon>
        <taxon>Alphaproteobacteria</taxon>
        <taxon>Rhodobacterales</taxon>
        <taxon>Roseobacteraceae</taxon>
        <taxon>Maritimibacter</taxon>
    </lineage>
</organism>
<evidence type="ECO:0000259" key="9">
    <source>
        <dbReference type="Pfam" id="PF02706"/>
    </source>
</evidence>
<comment type="subcellular location">
    <subcellularLocation>
        <location evidence="1">Cell membrane</location>
        <topology evidence="1">Multi-pass membrane protein</topology>
    </subcellularLocation>
</comment>
<dbReference type="InterPro" id="IPR005702">
    <property type="entry name" value="Wzc-like_C"/>
</dbReference>
<dbReference type="NCBIfam" id="TIGR01007">
    <property type="entry name" value="eps_fam"/>
    <property type="match status" value="1"/>
</dbReference>
<keyword evidence="7 8" id="KW-0472">Membrane</keyword>
<dbReference type="EMBL" id="VSIY01000003">
    <property type="protein sequence ID" value="TYB82987.1"/>
    <property type="molecule type" value="Genomic_DNA"/>
</dbReference>
<feature type="domain" description="Polysaccharide chain length determinant N-terminal" evidence="9">
    <location>
        <begin position="8"/>
        <end position="98"/>
    </location>
</feature>
<dbReference type="GO" id="GO:0005886">
    <property type="term" value="C:plasma membrane"/>
    <property type="evidence" value="ECO:0007669"/>
    <property type="project" value="UniProtKB-SubCell"/>
</dbReference>
<reference evidence="11 12" key="1">
    <citation type="submission" date="2019-08" db="EMBL/GenBank/DDBJ databases">
        <title>Identification of a novel species of the genus Boseongicola.</title>
        <authorList>
            <person name="Zhang X.-Q."/>
        </authorList>
    </citation>
    <scope>NUCLEOTIDE SEQUENCE [LARGE SCALE GENOMIC DNA]</scope>
    <source>
        <strain evidence="11 12">HY14</strain>
    </source>
</reference>
<evidence type="ECO:0000256" key="1">
    <source>
        <dbReference type="ARBA" id="ARBA00004651"/>
    </source>
</evidence>
<evidence type="ECO:0000256" key="5">
    <source>
        <dbReference type="ARBA" id="ARBA00022840"/>
    </source>
</evidence>
<dbReference type="InterPro" id="IPR003856">
    <property type="entry name" value="LPS_length_determ_N"/>
</dbReference>
<evidence type="ECO:0000256" key="4">
    <source>
        <dbReference type="ARBA" id="ARBA00022741"/>
    </source>
</evidence>
<evidence type="ECO:0000256" key="2">
    <source>
        <dbReference type="ARBA" id="ARBA00022475"/>
    </source>
</evidence>
<comment type="caution">
    <text evidence="11">The sequence shown here is derived from an EMBL/GenBank/DDBJ whole genome shotgun (WGS) entry which is preliminary data.</text>
</comment>
<evidence type="ECO:0000256" key="6">
    <source>
        <dbReference type="ARBA" id="ARBA00022989"/>
    </source>
</evidence>
<dbReference type="CDD" id="cd05387">
    <property type="entry name" value="BY-kinase"/>
    <property type="match status" value="1"/>
</dbReference>
<feature type="transmembrane region" description="Helical" evidence="8">
    <location>
        <begin position="22"/>
        <end position="41"/>
    </location>
</feature>
<proteinExistence type="predicted"/>
<dbReference type="InterPro" id="IPR032807">
    <property type="entry name" value="GNVR"/>
</dbReference>
<accession>A0A5D0RN15</accession>
<dbReference type="RefSeq" id="WP_148376077.1">
    <property type="nucleotide sequence ID" value="NZ_VSIY01000003.1"/>
</dbReference>
<keyword evidence="6 8" id="KW-1133">Transmembrane helix</keyword>
<evidence type="ECO:0000259" key="10">
    <source>
        <dbReference type="Pfam" id="PF13807"/>
    </source>
</evidence>
<keyword evidence="5" id="KW-0067">ATP-binding</keyword>
<dbReference type="Pfam" id="PF02706">
    <property type="entry name" value="Wzz"/>
    <property type="match status" value="1"/>
</dbReference>
<dbReference type="PANTHER" id="PTHR32309:SF13">
    <property type="entry name" value="FERRIC ENTEROBACTIN TRANSPORT PROTEIN FEPE"/>
    <property type="match status" value="1"/>
</dbReference>
<dbReference type="InterPro" id="IPR050445">
    <property type="entry name" value="Bact_polysacc_biosynth/exp"/>
</dbReference>
<evidence type="ECO:0000313" key="11">
    <source>
        <dbReference type="EMBL" id="TYB82987.1"/>
    </source>
</evidence>
<gene>
    <name evidence="11" type="ORF">FVF75_02035</name>
</gene>
<dbReference type="PANTHER" id="PTHR32309">
    <property type="entry name" value="TYROSINE-PROTEIN KINASE"/>
    <property type="match status" value="1"/>
</dbReference>
<dbReference type="InterPro" id="IPR027417">
    <property type="entry name" value="P-loop_NTPase"/>
</dbReference>
<dbReference type="SUPFAM" id="SSF52540">
    <property type="entry name" value="P-loop containing nucleoside triphosphate hydrolases"/>
    <property type="match status" value="1"/>
</dbReference>
<keyword evidence="12" id="KW-1185">Reference proteome</keyword>
<evidence type="ECO:0000256" key="8">
    <source>
        <dbReference type="SAM" id="Phobius"/>
    </source>
</evidence>
<evidence type="ECO:0000256" key="3">
    <source>
        <dbReference type="ARBA" id="ARBA00022692"/>
    </source>
</evidence>
<dbReference type="EC" id="2.7.10.2" evidence="11"/>
<dbReference type="Pfam" id="PF13807">
    <property type="entry name" value="GNVR"/>
    <property type="match status" value="1"/>
</dbReference>
<keyword evidence="3 8" id="KW-0812">Transmembrane</keyword>
<dbReference type="Proteomes" id="UP000322080">
    <property type="component" value="Unassembled WGS sequence"/>
</dbReference>
<dbReference type="GO" id="GO:0004715">
    <property type="term" value="F:non-membrane spanning protein tyrosine kinase activity"/>
    <property type="evidence" value="ECO:0007669"/>
    <property type="project" value="UniProtKB-EC"/>
</dbReference>
<sequence length="705" mass="75362">MDETDGAEIDLREMVSILRRRYRLIVLTVAIVLGVAFLYLAQATALYTSTTLILVDPAQKNLLSPELDGSVNASMASSLIESEVEILRSDSVLLAVIEAADLTRDAEFGPTLSLLDKFKQAVGIGARGSEAQGALLLNQTLSRLRDAVDVRRRGMTNLIALSVTAEDPERAASLANVVAATYIRLQVEAKSQSFLDARDVLEAQLAAAQRALAGSDAALATYIDDNLARLERESGSDAVAALRARLERANASRLAAKVTADDAASALAERDWSALADRLGNEALAALEGQRANLAARLGQTAEGSDAAVDLRAGLKEIEAQLAREGEAAVASLRDEVMGLSSTGDQLRDDIRRELLAGDLSAETLSEIYGLQQEATIAQRQYDTLLTRMRDLEAQALVQVADSRVVSQAIAPSGASFPNTRMILALALVASLGLGVGLAFVSEYYVGGIHSANQLANVIPAKVASVLPKATQSVEQLGVADIIIDAPMSQYSESLRRLRANIDRFSPADAEGSRMVMVTSAIPAEGKSVTALALARTYAAAGKRTLLIDADMRKPTQNKLLGVTPASGLFEYLMQSGEDPHAADCYDVDPRSRVGVIFGRQRPDAPTDQPIQSEAFRRLIEDARHSFEVIVIDTPPLIPVVDARYVAAMADAVVMCVRAGETSQTDVRAAHEQLVDHAAPTTAILSVLTFQTAADHGYKYSGYYY</sequence>
<evidence type="ECO:0000256" key="7">
    <source>
        <dbReference type="ARBA" id="ARBA00023136"/>
    </source>
</evidence>
<protein>
    <submittedName>
        <fullName evidence="11">Polysaccharide biosynthesis tyrosine autokinase</fullName>
        <ecNumber evidence="11">2.7.10.2</ecNumber>
    </submittedName>
</protein>
<dbReference type="AlphaFoldDB" id="A0A5D0RN15"/>
<keyword evidence="4" id="KW-0547">Nucleotide-binding</keyword>
<name>A0A5D0RN15_9RHOB</name>
<keyword evidence="2" id="KW-1003">Cell membrane</keyword>
<dbReference type="Gene3D" id="3.40.50.300">
    <property type="entry name" value="P-loop containing nucleotide triphosphate hydrolases"/>
    <property type="match status" value="1"/>
</dbReference>
<evidence type="ECO:0000313" key="12">
    <source>
        <dbReference type="Proteomes" id="UP000322080"/>
    </source>
</evidence>
<feature type="domain" description="Tyrosine-protein kinase G-rich" evidence="10">
    <location>
        <begin position="367"/>
        <end position="441"/>
    </location>
</feature>